<evidence type="ECO:0000313" key="3">
    <source>
        <dbReference type="Proteomes" id="UP001295740"/>
    </source>
</evidence>
<reference evidence="2" key="1">
    <citation type="submission" date="2023-10" db="EMBL/GenBank/DDBJ databases">
        <authorList>
            <person name="Hackl T."/>
        </authorList>
    </citation>
    <scope>NUCLEOTIDE SEQUENCE</scope>
</reference>
<organism evidence="2 3">
    <name type="scientific">Anthostomella pinea</name>
    <dbReference type="NCBI Taxonomy" id="933095"/>
    <lineage>
        <taxon>Eukaryota</taxon>
        <taxon>Fungi</taxon>
        <taxon>Dikarya</taxon>
        <taxon>Ascomycota</taxon>
        <taxon>Pezizomycotina</taxon>
        <taxon>Sordariomycetes</taxon>
        <taxon>Xylariomycetidae</taxon>
        <taxon>Xylariales</taxon>
        <taxon>Xylariaceae</taxon>
        <taxon>Anthostomella</taxon>
    </lineage>
</organism>
<feature type="region of interest" description="Disordered" evidence="1">
    <location>
        <begin position="303"/>
        <end position="330"/>
    </location>
</feature>
<feature type="compositionally biased region" description="Acidic residues" evidence="1">
    <location>
        <begin position="459"/>
        <end position="486"/>
    </location>
</feature>
<dbReference type="EMBL" id="CAUWAG010000010">
    <property type="protein sequence ID" value="CAJ2507807.1"/>
    <property type="molecule type" value="Genomic_DNA"/>
</dbReference>
<gene>
    <name evidence="2" type="ORF">KHLLAP_LOCUS8275</name>
</gene>
<dbReference type="Proteomes" id="UP001295740">
    <property type="component" value="Unassembled WGS sequence"/>
</dbReference>
<feature type="region of interest" description="Disordered" evidence="1">
    <location>
        <begin position="447"/>
        <end position="501"/>
    </location>
</feature>
<evidence type="ECO:0000256" key="1">
    <source>
        <dbReference type="SAM" id="MobiDB-lite"/>
    </source>
</evidence>
<feature type="compositionally biased region" description="Polar residues" evidence="1">
    <location>
        <begin position="303"/>
        <end position="312"/>
    </location>
</feature>
<comment type="caution">
    <text evidence="2">The sequence shown here is derived from an EMBL/GenBank/DDBJ whole genome shotgun (WGS) entry which is preliminary data.</text>
</comment>
<proteinExistence type="predicted"/>
<evidence type="ECO:0000313" key="2">
    <source>
        <dbReference type="EMBL" id="CAJ2507807.1"/>
    </source>
</evidence>
<name>A0AAI8VNE9_9PEZI</name>
<protein>
    <submittedName>
        <fullName evidence="2">Uu.00g089930.m01.CDS01</fullName>
    </submittedName>
</protein>
<keyword evidence="3" id="KW-1185">Reference proteome</keyword>
<sequence length="638" mass="70149">MDPIGLLTTVCKITSAMPGIIRKYKDSKTELSAIHNELIELRLILEVLENDTPNQNVVPKSHQKAIKSMIDGCYSVVTELDQLLGKLGQRTGPVGAVVVWAEDMENQVGAMRSQLGIRRELLALTLSVTTASLAKSIKQDTKSIKQVTKSINQDTTSIKDDTSTTRRDLAALRSDINQLVEHVNHAYNHPSNGIGSENNRGSLLRHCAETVTTLVQEVCHDLESSIAINETAPISLSNDAYSAKFHAVESQANSKQQTLSSICSTPAPRLSQTSAVTTAYSTKASSSSGSSWARPCSTFSSTQSTLFNGQRKGTQHAPLPSRKEVSQQHHEDLIDLSEHVNLTTLSPADSIPSGPFPQAVSSRDTPRHTSYQGTIKPIQSSSSKPITLPPPELMHTSRLECLYLATTKPSFKICSLDVSTYGSLLATLGQKEFAMYHFGRKGTPKEKMKLKNLKNPYQDPEDPTDNLDDMVEEDEELSGATDDTEGSETLSTSTEDDDRDNTYYFPLGGPRSFTVDGSDSPYCSWRVIEFRVSFEVETIVLVRRPRNGSLLDIFSVSQDCHFIAYCDIARISITDLRTRQMALEIPWSDIGPDSQLPLLAFSHGGNSSMLAVTKRKRDSVQVWEISEEKEDKSDSDGA</sequence>
<feature type="region of interest" description="Disordered" evidence="1">
    <location>
        <begin position="345"/>
        <end position="386"/>
    </location>
</feature>
<feature type="compositionally biased region" description="Basic and acidic residues" evidence="1">
    <location>
        <begin position="321"/>
        <end position="330"/>
    </location>
</feature>
<accession>A0AAI8VNE9</accession>
<feature type="compositionally biased region" description="Polar residues" evidence="1">
    <location>
        <begin position="359"/>
        <end position="379"/>
    </location>
</feature>
<dbReference type="AlphaFoldDB" id="A0AAI8VNE9"/>